<dbReference type="AlphaFoldDB" id="A0A1Y1Z6W1"/>
<dbReference type="InterPro" id="IPR011333">
    <property type="entry name" value="SKP1/BTB/POZ_sf"/>
</dbReference>
<protein>
    <recommendedName>
        <fullName evidence="4">BTB domain-containing protein</fullName>
    </recommendedName>
</protein>
<evidence type="ECO:0000256" key="1">
    <source>
        <dbReference type="SAM" id="MobiDB-lite"/>
    </source>
</evidence>
<evidence type="ECO:0008006" key="4">
    <source>
        <dbReference type="Google" id="ProtNLM"/>
    </source>
</evidence>
<feature type="region of interest" description="Disordered" evidence="1">
    <location>
        <begin position="88"/>
        <end position="109"/>
    </location>
</feature>
<organism evidence="2 3">
    <name type="scientific">Clohesyomyces aquaticus</name>
    <dbReference type="NCBI Taxonomy" id="1231657"/>
    <lineage>
        <taxon>Eukaryota</taxon>
        <taxon>Fungi</taxon>
        <taxon>Dikarya</taxon>
        <taxon>Ascomycota</taxon>
        <taxon>Pezizomycotina</taxon>
        <taxon>Dothideomycetes</taxon>
        <taxon>Pleosporomycetidae</taxon>
        <taxon>Pleosporales</taxon>
        <taxon>Lindgomycetaceae</taxon>
        <taxon>Clohesyomyces</taxon>
    </lineage>
</organism>
<reference evidence="2 3" key="1">
    <citation type="submission" date="2016-07" db="EMBL/GenBank/DDBJ databases">
        <title>Pervasive Adenine N6-methylation of Active Genes in Fungi.</title>
        <authorList>
            <consortium name="DOE Joint Genome Institute"/>
            <person name="Mondo S.J."/>
            <person name="Dannebaum R.O."/>
            <person name="Kuo R.C."/>
            <person name="Labutti K."/>
            <person name="Haridas S."/>
            <person name="Kuo A."/>
            <person name="Salamov A."/>
            <person name="Ahrendt S.R."/>
            <person name="Lipzen A."/>
            <person name="Sullivan W."/>
            <person name="Andreopoulos W.B."/>
            <person name="Clum A."/>
            <person name="Lindquist E."/>
            <person name="Daum C."/>
            <person name="Ramamoorthy G.K."/>
            <person name="Gryganskyi A."/>
            <person name="Culley D."/>
            <person name="Magnuson J.K."/>
            <person name="James T.Y."/>
            <person name="O'Malley M.A."/>
            <person name="Stajich J.E."/>
            <person name="Spatafora J.W."/>
            <person name="Visel A."/>
            <person name="Grigoriev I.V."/>
        </authorList>
    </citation>
    <scope>NUCLEOTIDE SEQUENCE [LARGE SCALE GENOMIC DNA]</scope>
    <source>
        <strain evidence="2 3">CBS 115471</strain>
    </source>
</reference>
<dbReference type="OrthoDB" id="1022638at2759"/>
<name>A0A1Y1Z6W1_9PLEO</name>
<proteinExistence type="predicted"/>
<gene>
    <name evidence="2" type="ORF">BCR34DRAFT_604329</name>
</gene>
<dbReference type="Proteomes" id="UP000193144">
    <property type="component" value="Unassembled WGS sequence"/>
</dbReference>
<dbReference type="Gene3D" id="3.30.710.10">
    <property type="entry name" value="Potassium Channel Kv1.1, Chain A"/>
    <property type="match status" value="1"/>
</dbReference>
<sequence>MAPKKEIYVSKYMATKSFGITGVNVQVGEGDKQKTFLLHQDLKESDDKEMKLPEDDPEIFALYVQLLYTGQVPTKQKPVTHLTVKSEFDASDTDDASDRQLSTFFNLPR</sequence>
<evidence type="ECO:0000313" key="2">
    <source>
        <dbReference type="EMBL" id="ORY06012.1"/>
    </source>
</evidence>
<accession>A0A1Y1Z6W1</accession>
<dbReference type="EMBL" id="MCFA01000120">
    <property type="protein sequence ID" value="ORY06012.1"/>
    <property type="molecule type" value="Genomic_DNA"/>
</dbReference>
<evidence type="ECO:0000313" key="3">
    <source>
        <dbReference type="Proteomes" id="UP000193144"/>
    </source>
</evidence>
<comment type="caution">
    <text evidence="2">The sequence shown here is derived from an EMBL/GenBank/DDBJ whole genome shotgun (WGS) entry which is preliminary data.</text>
</comment>
<feature type="compositionally biased region" description="Polar residues" evidence="1">
    <location>
        <begin position="99"/>
        <end position="109"/>
    </location>
</feature>
<keyword evidence="3" id="KW-1185">Reference proteome</keyword>